<accession>I0KZN5</accession>
<comment type="caution">
    <text evidence="2">The sequence shown here is derived from an EMBL/GenBank/DDBJ whole genome shotgun (WGS) entry which is preliminary data.</text>
</comment>
<evidence type="ECO:0000256" key="1">
    <source>
        <dbReference type="SAM" id="MobiDB-lite"/>
    </source>
</evidence>
<reference evidence="3" key="1">
    <citation type="journal article" date="2012" name="J. Bacteriol.">
        <title>Genome Sequence of Micromonospora lupini Lupac 08, Isolated from Root Nodules of Lupinus angustifolius.</title>
        <authorList>
            <person name="Alonso-Vega P."/>
            <person name="Normand P."/>
            <person name="Bacigalupe R."/>
            <person name="Pujic P."/>
            <person name="Lajus A."/>
            <person name="Vallenet D."/>
            <person name="Carro L."/>
            <person name="Coll P."/>
            <person name="Trujillo M.E."/>
        </authorList>
    </citation>
    <scope>NUCLEOTIDE SEQUENCE [LARGE SCALE GENOMIC DNA]</scope>
    <source>
        <strain evidence="3">Lupac 08</strain>
    </source>
</reference>
<feature type="region of interest" description="Disordered" evidence="1">
    <location>
        <begin position="1"/>
        <end position="22"/>
    </location>
</feature>
<gene>
    <name evidence="2" type="ORF">MILUP08_41951</name>
</gene>
<evidence type="ECO:0000313" key="2">
    <source>
        <dbReference type="EMBL" id="CCH17032.1"/>
    </source>
</evidence>
<dbReference type="Proteomes" id="UP000003448">
    <property type="component" value="Unassembled WGS sequence"/>
</dbReference>
<dbReference type="AlphaFoldDB" id="I0KZN5"/>
<dbReference type="OrthoDB" id="3314917at2"/>
<proteinExistence type="predicted"/>
<dbReference type="eggNOG" id="COG3209">
    <property type="taxonomic scope" value="Bacteria"/>
</dbReference>
<keyword evidence="3" id="KW-1185">Reference proteome</keyword>
<dbReference type="STRING" id="1150864.MILUP08_41951"/>
<organism evidence="2 3">
    <name type="scientific">Micromonospora lupini str. Lupac 08</name>
    <dbReference type="NCBI Taxonomy" id="1150864"/>
    <lineage>
        <taxon>Bacteria</taxon>
        <taxon>Bacillati</taxon>
        <taxon>Actinomycetota</taxon>
        <taxon>Actinomycetes</taxon>
        <taxon>Micromonosporales</taxon>
        <taxon>Micromonosporaceae</taxon>
        <taxon>Micromonospora</taxon>
    </lineage>
</organism>
<dbReference type="RefSeq" id="WP_007457398.1">
    <property type="nucleotide sequence ID" value="NZ_HF570108.1"/>
</dbReference>
<evidence type="ECO:0000313" key="3">
    <source>
        <dbReference type="Proteomes" id="UP000003448"/>
    </source>
</evidence>
<name>I0KZN5_9ACTN</name>
<sequence length="606" mass="63423">MTRPGDAEWSVLQLDSDPVPGDSESFAEITRAYQELARTTQEAHDLLASGSQVDVGQGKAMDAFRDLIGKLPGRLDGMANSYAAAADAYLRYLPSLEEAQTMSLRALDQARQAAGDRSAAQASVASAVAALVTMNADTATAPDAKEQVTDDASAARSRAADAQQALDGAKALLGQATALRDQAARTAAETLNQLAKDAPQRSLWDKIVEAFHAFVDFLQSTVIEWITTILDVLSVVASFIFPPLGSAIGFLSGGIELAAAALGGDPAEIALAAGGLALGLIPGGRIVSRVIKLASKLGKVRPGRIADGIKDSTREVTGGAAAAPGRGIDAKVTEVGIGKTIRGVFNRIDDKLFDLRFARDLQNARKKQANDPTIILGQNSKGHLKTFHASDVESTPLVDNNGRQIGVLFPSRATDNDSFTSWARTDANLAFGRNIGGTIAEPGTKAIRRLPGRETNFAGNEFDVAPWARLKSEPTLVIAHGNPNGAAVRLKDGTVLHVSGGQFAKVLHHNEIFKASNSASDPGKSIALISCNFGNTAGTGGKDFANAMRDLGSQRRIFAANETVVTTEGVDVDGLLTDAGRPIATLAVENGGKFKRIIPSTEGASS</sequence>
<dbReference type="EMBL" id="CAIE01000017">
    <property type="protein sequence ID" value="CCH17032.1"/>
    <property type="molecule type" value="Genomic_DNA"/>
</dbReference>
<protein>
    <submittedName>
        <fullName evidence="2">Uncharacterized protein</fullName>
    </submittedName>
</protein>